<accession>A0A939BUP3</accession>
<sequence length="251" mass="27370">MRLVSRFSAVLLLSLLLPLLGTSAQAAAKQHPWAAYFPATGVKCSYTLTDEAGEVVGTEKAKVRKRSGKKIVLAMSSEGMTYAQSVHLLKGGKAGLKQRETLRMFGMVNKVSYDATLPAPSSSAKRRKAEAATMTLRITMPTEMAALATKSGRTVMIAAKYRTSNLGTRRIALADTERTKVRAFGQRTKMTSLKITNAKPEFARQIKKDMRDLFASMATTSWYAKGRGFVLTSALDAEGESLVMRQSSCSR</sequence>
<dbReference type="AlphaFoldDB" id="A0A939BUP3"/>
<keyword evidence="3" id="KW-1185">Reference proteome</keyword>
<reference evidence="2" key="1">
    <citation type="submission" date="2021-01" db="EMBL/GenBank/DDBJ databases">
        <title>Novel species in genus Nocardioides.</title>
        <authorList>
            <person name="Zhang G."/>
        </authorList>
    </citation>
    <scope>NUCLEOTIDE SEQUENCE</scope>
    <source>
        <strain evidence="2">Zg-536</strain>
    </source>
</reference>
<gene>
    <name evidence="2" type="ORF">JK386_04170</name>
</gene>
<evidence type="ECO:0000313" key="3">
    <source>
        <dbReference type="Proteomes" id="UP000663791"/>
    </source>
</evidence>
<evidence type="ECO:0008006" key="4">
    <source>
        <dbReference type="Google" id="ProtNLM"/>
    </source>
</evidence>
<comment type="caution">
    <text evidence="2">The sequence shown here is derived from an EMBL/GenBank/DDBJ whole genome shotgun (WGS) entry which is preliminary data.</text>
</comment>
<feature type="chain" id="PRO_5037153126" description="DUF3108 domain-containing protein" evidence="1">
    <location>
        <begin position="27"/>
        <end position="251"/>
    </location>
</feature>
<dbReference type="Proteomes" id="UP000663791">
    <property type="component" value="Unassembled WGS sequence"/>
</dbReference>
<evidence type="ECO:0000313" key="2">
    <source>
        <dbReference type="EMBL" id="MBM9459086.1"/>
    </source>
</evidence>
<organism evidence="2 3">
    <name type="scientific">Nocardioides faecalis</name>
    <dbReference type="NCBI Taxonomy" id="2803858"/>
    <lineage>
        <taxon>Bacteria</taxon>
        <taxon>Bacillati</taxon>
        <taxon>Actinomycetota</taxon>
        <taxon>Actinomycetes</taxon>
        <taxon>Propionibacteriales</taxon>
        <taxon>Nocardioidaceae</taxon>
        <taxon>Nocardioides</taxon>
    </lineage>
</organism>
<keyword evidence="1" id="KW-0732">Signal</keyword>
<name>A0A939BUP3_9ACTN</name>
<feature type="signal peptide" evidence="1">
    <location>
        <begin position="1"/>
        <end position="26"/>
    </location>
</feature>
<dbReference type="RefSeq" id="WP_205290378.1">
    <property type="nucleotide sequence ID" value="NZ_CP074406.1"/>
</dbReference>
<proteinExistence type="predicted"/>
<evidence type="ECO:0000256" key="1">
    <source>
        <dbReference type="SAM" id="SignalP"/>
    </source>
</evidence>
<protein>
    <recommendedName>
        <fullName evidence="4">DUF3108 domain-containing protein</fullName>
    </recommendedName>
</protein>
<dbReference type="EMBL" id="JAERTX010000003">
    <property type="protein sequence ID" value="MBM9459086.1"/>
    <property type="molecule type" value="Genomic_DNA"/>
</dbReference>